<evidence type="ECO:0000256" key="2">
    <source>
        <dbReference type="ARBA" id="ARBA00023125"/>
    </source>
</evidence>
<dbReference type="Gene3D" id="1.10.357.10">
    <property type="entry name" value="Tetracycline Repressor, domain 2"/>
    <property type="match status" value="1"/>
</dbReference>
<keyword evidence="7" id="KW-1185">Reference proteome</keyword>
<evidence type="ECO:0000256" key="3">
    <source>
        <dbReference type="ARBA" id="ARBA00023163"/>
    </source>
</evidence>
<keyword evidence="2 4" id="KW-0238">DNA-binding</keyword>
<comment type="caution">
    <text evidence="6">The sequence shown here is derived from an EMBL/GenBank/DDBJ whole genome shotgun (WGS) entry which is preliminary data.</text>
</comment>
<dbReference type="PANTHER" id="PTHR30055">
    <property type="entry name" value="HTH-TYPE TRANSCRIPTIONAL REGULATOR RUTR"/>
    <property type="match status" value="1"/>
</dbReference>
<dbReference type="SUPFAM" id="SSF48498">
    <property type="entry name" value="Tetracyclin repressor-like, C-terminal domain"/>
    <property type="match status" value="1"/>
</dbReference>
<protein>
    <submittedName>
        <fullName evidence="6">TetR/AcrR family transcriptional regulator</fullName>
    </submittedName>
</protein>
<accession>A0A9X3IS40</accession>
<keyword evidence="3" id="KW-0804">Transcription</keyword>
<dbReference type="InterPro" id="IPR036271">
    <property type="entry name" value="Tet_transcr_reg_TetR-rel_C_sf"/>
</dbReference>
<dbReference type="InterPro" id="IPR009057">
    <property type="entry name" value="Homeodomain-like_sf"/>
</dbReference>
<dbReference type="InterPro" id="IPR001647">
    <property type="entry name" value="HTH_TetR"/>
</dbReference>
<feature type="DNA-binding region" description="H-T-H motif" evidence="4">
    <location>
        <begin position="35"/>
        <end position="54"/>
    </location>
</feature>
<dbReference type="AlphaFoldDB" id="A0A9X3IS40"/>
<dbReference type="GO" id="GO:0003700">
    <property type="term" value="F:DNA-binding transcription factor activity"/>
    <property type="evidence" value="ECO:0007669"/>
    <property type="project" value="TreeGrafter"/>
</dbReference>
<dbReference type="Pfam" id="PF00440">
    <property type="entry name" value="TetR_N"/>
    <property type="match status" value="1"/>
</dbReference>
<dbReference type="RefSeq" id="WP_283171977.1">
    <property type="nucleotide sequence ID" value="NZ_JAPNOA010000005.1"/>
</dbReference>
<dbReference type="GO" id="GO:0000976">
    <property type="term" value="F:transcription cis-regulatory region binding"/>
    <property type="evidence" value="ECO:0007669"/>
    <property type="project" value="TreeGrafter"/>
</dbReference>
<evidence type="ECO:0000259" key="5">
    <source>
        <dbReference type="PROSITE" id="PS50977"/>
    </source>
</evidence>
<evidence type="ECO:0000313" key="7">
    <source>
        <dbReference type="Proteomes" id="UP001150830"/>
    </source>
</evidence>
<dbReference type="Proteomes" id="UP001150830">
    <property type="component" value="Unassembled WGS sequence"/>
</dbReference>
<proteinExistence type="predicted"/>
<dbReference type="PROSITE" id="PS50977">
    <property type="entry name" value="HTH_TETR_2"/>
    <property type="match status" value="1"/>
</dbReference>
<feature type="domain" description="HTH tetR-type" evidence="5">
    <location>
        <begin position="12"/>
        <end position="72"/>
    </location>
</feature>
<reference evidence="6" key="1">
    <citation type="submission" date="2022-11" db="EMBL/GenBank/DDBJ databases">
        <title>Parathalassolutuus dongxingensis gen. nov., sp. nov., a novel member of family Oceanospirillaceae isolated from a coastal shrimp pond in Guangxi, China.</title>
        <authorList>
            <person name="Chen H."/>
        </authorList>
    </citation>
    <scope>NUCLEOTIDE SEQUENCE</scope>
    <source>
        <strain evidence="6">G-43</strain>
    </source>
</reference>
<name>A0A9X3IS40_9GAMM</name>
<sequence>MPKKPFSAEEIAWQRERIMDSAATVMADLGFHALSMRKLASALSMTASNIYNYFPGKESLLLNIRRRGFELLFQQIRQPVAIQLPAAELLEQFVRQLIGFCRSRPGYYQLMFQPPRSSVGTEPLTDEDQGVAMQLDRLQEEWQRHTLVLLEDVSPALASRSEAEKRRVALFFLTSIHGLVDCYHYRSLPMLMNGLELIPDDVLQPHIHWLLSALDQPVSALA</sequence>
<organism evidence="6 7">
    <name type="scientific">Parathalassolituus penaei</name>
    <dbReference type="NCBI Taxonomy" id="2997323"/>
    <lineage>
        <taxon>Bacteria</taxon>
        <taxon>Pseudomonadati</taxon>
        <taxon>Pseudomonadota</taxon>
        <taxon>Gammaproteobacteria</taxon>
        <taxon>Oceanospirillales</taxon>
        <taxon>Oceanospirillaceae</taxon>
        <taxon>Parathalassolituus</taxon>
    </lineage>
</organism>
<dbReference type="EMBL" id="JAPNOA010000005">
    <property type="protein sequence ID" value="MCY0963758.1"/>
    <property type="molecule type" value="Genomic_DNA"/>
</dbReference>
<dbReference type="PANTHER" id="PTHR30055:SF234">
    <property type="entry name" value="HTH-TYPE TRANSCRIPTIONAL REGULATOR BETI"/>
    <property type="match status" value="1"/>
</dbReference>
<dbReference type="InterPro" id="IPR050109">
    <property type="entry name" value="HTH-type_TetR-like_transc_reg"/>
</dbReference>
<gene>
    <name evidence="6" type="ORF">OUO13_00975</name>
</gene>
<evidence type="ECO:0000313" key="6">
    <source>
        <dbReference type="EMBL" id="MCY0963758.1"/>
    </source>
</evidence>
<evidence type="ECO:0000256" key="1">
    <source>
        <dbReference type="ARBA" id="ARBA00023015"/>
    </source>
</evidence>
<evidence type="ECO:0000256" key="4">
    <source>
        <dbReference type="PROSITE-ProRule" id="PRU00335"/>
    </source>
</evidence>
<dbReference type="PRINTS" id="PR00455">
    <property type="entry name" value="HTHTETR"/>
</dbReference>
<keyword evidence="1" id="KW-0805">Transcription regulation</keyword>
<dbReference type="SUPFAM" id="SSF46689">
    <property type="entry name" value="Homeodomain-like"/>
    <property type="match status" value="1"/>
</dbReference>